<dbReference type="SUPFAM" id="SSF51126">
    <property type="entry name" value="Pectin lyase-like"/>
    <property type="match status" value="1"/>
</dbReference>
<sequence length="55" mass="5785">MQAAIDAAVNAGGVARRYISVKAGTYNELVCVPESAPPITLYGLCLLYTSPSPRD</sequence>
<proteinExistence type="predicted"/>
<evidence type="ECO:0008006" key="2">
    <source>
        <dbReference type="Google" id="ProtNLM"/>
    </source>
</evidence>
<gene>
    <name evidence="1" type="ORF">TO10_v1_1130001</name>
</gene>
<dbReference type="AlphaFoldDB" id="A0A0S4WM20"/>
<name>A0A0S4WM20_RALSL</name>
<dbReference type="EMBL" id="LN899827">
    <property type="protein sequence ID" value="CUV47808.1"/>
    <property type="molecule type" value="Genomic_DNA"/>
</dbReference>
<dbReference type="InterPro" id="IPR012334">
    <property type="entry name" value="Pectin_lyas_fold"/>
</dbReference>
<reference evidence="1" key="1">
    <citation type="submission" date="2015-10" db="EMBL/GenBank/DDBJ databases">
        <authorList>
            <person name="Gilbert D.G."/>
        </authorList>
    </citation>
    <scope>NUCLEOTIDE SEQUENCE</scope>
    <source>
        <strain evidence="1">Phyl III-seqv23</strain>
    </source>
</reference>
<organism evidence="1">
    <name type="scientific">Ralstonia solanacearum</name>
    <name type="common">Pseudomonas solanacearum</name>
    <dbReference type="NCBI Taxonomy" id="305"/>
    <lineage>
        <taxon>Bacteria</taxon>
        <taxon>Pseudomonadati</taxon>
        <taxon>Pseudomonadota</taxon>
        <taxon>Betaproteobacteria</taxon>
        <taxon>Burkholderiales</taxon>
        <taxon>Burkholderiaceae</taxon>
        <taxon>Ralstonia</taxon>
        <taxon>Ralstonia solanacearum species complex</taxon>
    </lineage>
</organism>
<accession>A0A0S4WM20</accession>
<protein>
    <recommendedName>
        <fullName evidence="2">Pectinesterase</fullName>
    </recommendedName>
</protein>
<dbReference type="InterPro" id="IPR011050">
    <property type="entry name" value="Pectin_lyase_fold/virulence"/>
</dbReference>
<dbReference type="Gene3D" id="2.160.20.10">
    <property type="entry name" value="Single-stranded right-handed beta-helix, Pectin lyase-like"/>
    <property type="match status" value="1"/>
</dbReference>
<evidence type="ECO:0000313" key="1">
    <source>
        <dbReference type="EMBL" id="CUV47808.1"/>
    </source>
</evidence>